<comment type="caution">
    <text evidence="2">The sequence shown here is derived from an EMBL/GenBank/DDBJ whole genome shotgun (WGS) entry which is preliminary data.</text>
</comment>
<keyword evidence="1" id="KW-1133">Transmembrane helix</keyword>
<sequence length="173" mass="20482">MTCSEAQSYITPFINDELDSDLLEDFLIHIEKCADCKEELEVYYTLLTGMKQLDEERNLPSDFHLAFVNKLKREEEKIINKKIISIRKRVVLILVICVISFLSSIGIREYVVGELKEVEKQEEGNNYVIKNYFYLDKETTLDKFIEKNKNEILNYKKQFEYKNESTDKGEQNE</sequence>
<evidence type="ECO:0000313" key="2">
    <source>
        <dbReference type="EMBL" id="ROR29361.1"/>
    </source>
</evidence>
<name>A0A3N1XT71_9FIRM</name>
<reference evidence="2 3" key="1">
    <citation type="submission" date="2018-11" db="EMBL/GenBank/DDBJ databases">
        <title>Genomic Encyclopedia of Type Strains, Phase IV (KMG-IV): sequencing the most valuable type-strain genomes for metagenomic binning, comparative biology and taxonomic classification.</title>
        <authorList>
            <person name="Goeker M."/>
        </authorList>
    </citation>
    <scope>NUCLEOTIDE SEQUENCE [LARGE SCALE GENOMIC DNA]</scope>
    <source>
        <strain evidence="2 3">DSM 26537</strain>
    </source>
</reference>
<proteinExistence type="predicted"/>
<dbReference type="AlphaFoldDB" id="A0A3N1XT71"/>
<organism evidence="2 3">
    <name type="scientific">Mobilisporobacter senegalensis</name>
    <dbReference type="NCBI Taxonomy" id="1329262"/>
    <lineage>
        <taxon>Bacteria</taxon>
        <taxon>Bacillati</taxon>
        <taxon>Bacillota</taxon>
        <taxon>Clostridia</taxon>
        <taxon>Lachnospirales</taxon>
        <taxon>Lachnospiraceae</taxon>
        <taxon>Mobilisporobacter</taxon>
    </lineage>
</organism>
<keyword evidence="3" id="KW-1185">Reference proteome</keyword>
<dbReference type="EMBL" id="RJVG01000003">
    <property type="protein sequence ID" value="ROR29361.1"/>
    <property type="molecule type" value="Genomic_DNA"/>
</dbReference>
<feature type="transmembrane region" description="Helical" evidence="1">
    <location>
        <begin position="90"/>
        <end position="107"/>
    </location>
</feature>
<dbReference type="Proteomes" id="UP000273083">
    <property type="component" value="Unassembled WGS sequence"/>
</dbReference>
<protein>
    <submittedName>
        <fullName evidence="2">Putative zinc finger protein</fullName>
    </submittedName>
</protein>
<accession>A0A3N1XT71</accession>
<evidence type="ECO:0000256" key="1">
    <source>
        <dbReference type="SAM" id="Phobius"/>
    </source>
</evidence>
<dbReference type="OrthoDB" id="9808253at2"/>
<keyword evidence="1" id="KW-0812">Transmembrane</keyword>
<keyword evidence="1" id="KW-0472">Membrane</keyword>
<dbReference type="RefSeq" id="WP_123608801.1">
    <property type="nucleotide sequence ID" value="NZ_RJVG01000003.1"/>
</dbReference>
<gene>
    <name evidence="2" type="ORF">EDD66_103297</name>
</gene>
<evidence type="ECO:0000313" key="3">
    <source>
        <dbReference type="Proteomes" id="UP000273083"/>
    </source>
</evidence>